<evidence type="ECO:0000313" key="3">
    <source>
        <dbReference type="Proteomes" id="UP000185109"/>
    </source>
</evidence>
<accession>A0A1L5P9E6</accession>
<feature type="transmembrane region" description="Helical" evidence="1">
    <location>
        <begin position="20"/>
        <end position="44"/>
    </location>
</feature>
<gene>
    <name evidence="2" type="ORF">AM571_CH04031</name>
</gene>
<dbReference type="AlphaFoldDB" id="A0A1L5P9E6"/>
<organism evidence="2 3">
    <name type="scientific">Rhizobium etli 8C-3</name>
    <dbReference type="NCBI Taxonomy" id="538025"/>
    <lineage>
        <taxon>Bacteria</taxon>
        <taxon>Pseudomonadati</taxon>
        <taxon>Pseudomonadota</taxon>
        <taxon>Alphaproteobacteria</taxon>
        <taxon>Hyphomicrobiales</taxon>
        <taxon>Rhizobiaceae</taxon>
        <taxon>Rhizobium/Agrobacterium group</taxon>
        <taxon>Rhizobium</taxon>
    </lineage>
</organism>
<reference evidence="2 3" key="1">
    <citation type="submission" date="2016-09" db="EMBL/GenBank/DDBJ databases">
        <title>The complete genome sequences of Rhizobium gallicum, symbiovars gallicum and phaseoli, symbionts associated to common bean (Phaseolus vulgaris).</title>
        <authorList>
            <person name="Bustos P."/>
            <person name="Santamaria R.I."/>
            <person name="Perez-Carrascal O.M."/>
            <person name="Juarez S."/>
            <person name="Lozano L."/>
            <person name="Martinez-Flores I."/>
            <person name="Martinez-Romero E."/>
            <person name="Cevallos M."/>
            <person name="Romero D."/>
            <person name="Davila G."/>
            <person name="Gonzalez V."/>
        </authorList>
    </citation>
    <scope>NUCLEOTIDE SEQUENCE [LARGE SCALE GENOMIC DNA]</scope>
    <source>
        <strain evidence="2 3">8C-3</strain>
    </source>
</reference>
<feature type="transmembrane region" description="Helical" evidence="1">
    <location>
        <begin position="64"/>
        <end position="85"/>
    </location>
</feature>
<protein>
    <recommendedName>
        <fullName evidence="4">DUF2214 domain-containing protein</fullName>
    </recommendedName>
</protein>
<keyword evidence="1" id="KW-0812">Transmembrane</keyword>
<feature type="transmembrane region" description="Helical" evidence="1">
    <location>
        <begin position="131"/>
        <end position="155"/>
    </location>
</feature>
<dbReference type="RefSeq" id="WP_132552270.1">
    <property type="nucleotide sequence ID" value="NZ_CP017241.1"/>
</dbReference>
<evidence type="ECO:0000256" key="1">
    <source>
        <dbReference type="SAM" id="Phobius"/>
    </source>
</evidence>
<proteinExistence type="predicted"/>
<sequence length="157" mass="16819">MEGVLVYLESLSSSAWLRTGVWPFPVVNLIHVFGIALLFGGIVVLDLRLLGLTGKLPVAGLARLVLPIAGTGLCLAVGTGVLMFALNAREYAANPYLPWKLGSILLAGINIAFLHATVWRSRECWEERAPVLAETAAAVSLALWAGTIICGRLMAYF</sequence>
<dbReference type="EMBL" id="CP017241">
    <property type="protein sequence ID" value="APO76809.1"/>
    <property type="molecule type" value="Genomic_DNA"/>
</dbReference>
<evidence type="ECO:0008006" key="4">
    <source>
        <dbReference type="Google" id="ProtNLM"/>
    </source>
</evidence>
<evidence type="ECO:0000313" key="2">
    <source>
        <dbReference type="EMBL" id="APO76809.1"/>
    </source>
</evidence>
<keyword evidence="1" id="KW-1133">Transmembrane helix</keyword>
<keyword evidence="1" id="KW-0472">Membrane</keyword>
<name>A0A1L5P9E6_RHIET</name>
<feature type="transmembrane region" description="Helical" evidence="1">
    <location>
        <begin position="97"/>
        <end position="119"/>
    </location>
</feature>
<dbReference type="Proteomes" id="UP000185109">
    <property type="component" value="Chromosome"/>
</dbReference>